<gene>
    <name evidence="5" type="ORF">EEDITHA_LOCUS19555</name>
</gene>
<evidence type="ECO:0000313" key="6">
    <source>
        <dbReference type="Proteomes" id="UP001153954"/>
    </source>
</evidence>
<dbReference type="EMBL" id="CAKOGL010000028">
    <property type="protein sequence ID" value="CAH2105273.1"/>
    <property type="molecule type" value="Genomic_DNA"/>
</dbReference>
<keyword evidence="1" id="KW-0863">Zinc-finger</keyword>
<dbReference type="PROSITE" id="PS50158">
    <property type="entry name" value="ZF_CCHC"/>
    <property type="match status" value="1"/>
</dbReference>
<evidence type="ECO:0000259" key="4">
    <source>
        <dbReference type="PROSITE" id="PS50158"/>
    </source>
</evidence>
<reference evidence="5" key="1">
    <citation type="submission" date="2022-03" db="EMBL/GenBank/DDBJ databases">
        <authorList>
            <person name="Tunstrom K."/>
        </authorList>
    </citation>
    <scope>NUCLEOTIDE SEQUENCE</scope>
</reference>
<feature type="region of interest" description="Disordered" evidence="3">
    <location>
        <begin position="14"/>
        <end position="59"/>
    </location>
</feature>
<feature type="compositionally biased region" description="Basic residues" evidence="3">
    <location>
        <begin position="275"/>
        <end position="285"/>
    </location>
</feature>
<keyword evidence="1" id="KW-0479">Metal-binding</keyword>
<proteinExistence type="predicted"/>
<evidence type="ECO:0000256" key="3">
    <source>
        <dbReference type="SAM" id="MobiDB-lite"/>
    </source>
</evidence>
<protein>
    <recommendedName>
        <fullName evidence="4">CCHC-type domain-containing protein</fullName>
    </recommendedName>
</protein>
<feature type="coiled-coil region" evidence="2">
    <location>
        <begin position="133"/>
        <end position="186"/>
    </location>
</feature>
<dbReference type="GO" id="GO:0003676">
    <property type="term" value="F:nucleic acid binding"/>
    <property type="evidence" value="ECO:0007669"/>
    <property type="project" value="InterPro"/>
</dbReference>
<evidence type="ECO:0000256" key="1">
    <source>
        <dbReference type="PROSITE-ProRule" id="PRU00047"/>
    </source>
</evidence>
<keyword evidence="2" id="KW-0175">Coiled coil</keyword>
<comment type="caution">
    <text evidence="5">The sequence shown here is derived from an EMBL/GenBank/DDBJ whole genome shotgun (WGS) entry which is preliminary data.</text>
</comment>
<feature type="domain" description="CCHC-type" evidence="4">
    <location>
        <begin position="484"/>
        <end position="497"/>
    </location>
</feature>
<feature type="compositionally biased region" description="Polar residues" evidence="3">
    <location>
        <begin position="539"/>
        <end position="554"/>
    </location>
</feature>
<dbReference type="Proteomes" id="UP001153954">
    <property type="component" value="Unassembled WGS sequence"/>
</dbReference>
<organism evidence="5 6">
    <name type="scientific">Euphydryas editha</name>
    <name type="common">Edith's checkerspot</name>
    <dbReference type="NCBI Taxonomy" id="104508"/>
    <lineage>
        <taxon>Eukaryota</taxon>
        <taxon>Metazoa</taxon>
        <taxon>Ecdysozoa</taxon>
        <taxon>Arthropoda</taxon>
        <taxon>Hexapoda</taxon>
        <taxon>Insecta</taxon>
        <taxon>Pterygota</taxon>
        <taxon>Neoptera</taxon>
        <taxon>Endopterygota</taxon>
        <taxon>Lepidoptera</taxon>
        <taxon>Glossata</taxon>
        <taxon>Ditrysia</taxon>
        <taxon>Papilionoidea</taxon>
        <taxon>Nymphalidae</taxon>
        <taxon>Nymphalinae</taxon>
        <taxon>Euphydryas</taxon>
    </lineage>
</organism>
<evidence type="ECO:0000256" key="2">
    <source>
        <dbReference type="SAM" id="Coils"/>
    </source>
</evidence>
<evidence type="ECO:0000313" key="5">
    <source>
        <dbReference type="EMBL" id="CAH2105273.1"/>
    </source>
</evidence>
<keyword evidence="6" id="KW-1185">Reference proteome</keyword>
<dbReference type="InterPro" id="IPR001878">
    <property type="entry name" value="Znf_CCHC"/>
</dbReference>
<dbReference type="Pfam" id="PF00098">
    <property type="entry name" value="zf-CCHC"/>
    <property type="match status" value="1"/>
</dbReference>
<name>A0AAU9V535_EUPED</name>
<dbReference type="GO" id="GO:0008270">
    <property type="term" value="F:zinc ion binding"/>
    <property type="evidence" value="ECO:0007669"/>
    <property type="project" value="UniProtKB-KW"/>
</dbReference>
<accession>A0AAU9V535</accession>
<feature type="region of interest" description="Disordered" evidence="3">
    <location>
        <begin position="240"/>
        <end position="289"/>
    </location>
</feature>
<dbReference type="AlphaFoldDB" id="A0AAU9V535"/>
<dbReference type="SUPFAM" id="SSF57756">
    <property type="entry name" value="Retrovirus zinc finger-like domains"/>
    <property type="match status" value="1"/>
</dbReference>
<keyword evidence="1" id="KW-0862">Zinc</keyword>
<sequence>MEKFIITHFEKRVAGEESTAVDSDDDRSAATGDESSCGQTRSGKRFRRSSRSPGEEASLAGVKKRFIMRDEPCTEAEKAILEQARAAEEGRRALGVNVGDPRTADALVDQVATDVDLICKVATRSSNLKGEFVRTLKDAAASIKSVVEALKERTTSEEVRRLQAENSRLRRDLEDLRRQVVELRGQRSQQSAPTCLPRPEEGLVEKVSASVIRATPAPVRRRRTHASEDLASAVQAGDGEWTTVAKRKKKKAPKSYAAAAAATPAPKGPQPQPPAKKKKRAKKPKLAAPRSPAVLVTLDEYAVSKGVTYCHLLKRAAETIDLAELGIVGGLKLRRAATGARLLELPKGQTPEAAGRLAEAMQTALGEMAMVVQPMKLASLRVSGLDDSISCEMVAAAAAQAGKCDVGSVKVGAIAVGPGGLGCTVVRCPIPVAKALAEAGRLLVGWSSASFQVLEQRPMRCYKCMGIGHTRPTCPAAVDRRGACFRCGVEGHIARNCTGALRCAVCADAGKPASHIMGGRECCPPKSRVRAVAKAPTAPQISHQSTEETAAMSS</sequence>
<feature type="region of interest" description="Disordered" evidence="3">
    <location>
        <begin position="534"/>
        <end position="554"/>
    </location>
</feature>
<dbReference type="SMART" id="SM00343">
    <property type="entry name" value="ZnF_C2HC"/>
    <property type="match status" value="2"/>
</dbReference>
<dbReference type="InterPro" id="IPR036875">
    <property type="entry name" value="Znf_CCHC_sf"/>
</dbReference>
<dbReference type="Gene3D" id="4.10.60.10">
    <property type="entry name" value="Zinc finger, CCHC-type"/>
    <property type="match status" value="1"/>
</dbReference>
<feature type="compositionally biased region" description="Low complexity" evidence="3">
    <location>
        <begin position="254"/>
        <end position="265"/>
    </location>
</feature>